<protein>
    <submittedName>
        <fullName evidence="1">Uncharacterized protein</fullName>
    </submittedName>
</protein>
<accession>N1WQE1</accession>
<evidence type="ECO:0000313" key="2">
    <source>
        <dbReference type="Proteomes" id="UP000012313"/>
    </source>
</evidence>
<name>N1WQE1_9LEPT</name>
<evidence type="ECO:0000313" key="1">
    <source>
        <dbReference type="EMBL" id="EMY78028.1"/>
    </source>
</evidence>
<comment type="caution">
    <text evidence="1">The sequence shown here is derived from an EMBL/GenBank/DDBJ whole genome shotgun (WGS) entry which is preliminary data.</text>
</comment>
<dbReference type="STRING" id="1218598.LEP1GSC060_1691"/>
<dbReference type="Proteomes" id="UP000012313">
    <property type="component" value="Unassembled WGS sequence"/>
</dbReference>
<keyword evidence="2" id="KW-1185">Reference proteome</keyword>
<proteinExistence type="predicted"/>
<organism evidence="1 2">
    <name type="scientific">Leptospira weilii serovar Ranarum str. ICFT</name>
    <dbReference type="NCBI Taxonomy" id="1218598"/>
    <lineage>
        <taxon>Bacteria</taxon>
        <taxon>Pseudomonadati</taxon>
        <taxon>Spirochaetota</taxon>
        <taxon>Spirochaetia</taxon>
        <taxon>Leptospirales</taxon>
        <taxon>Leptospiraceae</taxon>
        <taxon>Leptospira</taxon>
    </lineage>
</organism>
<sequence>MLDRVRRNRNEIDWIEIVPNKVLVGNTSVDFGIEIVVGPASLERMISAISKDSVFLK</sequence>
<dbReference type="AlphaFoldDB" id="N1WQE1"/>
<reference evidence="1" key="1">
    <citation type="submission" date="2013-03" db="EMBL/GenBank/DDBJ databases">
        <authorList>
            <person name="Harkins D.M."/>
            <person name="Durkin A.S."/>
            <person name="Brinkac L.M."/>
            <person name="Haft D.H."/>
            <person name="Selengut J.D."/>
            <person name="Sanka R."/>
            <person name="DePew J."/>
            <person name="Purushe J."/>
            <person name="Hartskeerl R.A."/>
            <person name="Ahmed A."/>
            <person name="van der Linden H."/>
            <person name="Goris M.G.A."/>
            <person name="Vinetz J.M."/>
            <person name="Sutton G.G."/>
            <person name="Nierman W.C."/>
            <person name="Fouts D.E."/>
        </authorList>
    </citation>
    <scope>NUCLEOTIDE SEQUENCE [LARGE SCALE GENOMIC DNA]</scope>
    <source>
        <strain evidence="1">ICFT</strain>
    </source>
</reference>
<gene>
    <name evidence="1" type="ORF">LEP1GSC060_1691</name>
</gene>
<dbReference type="EMBL" id="AOHC02000026">
    <property type="protein sequence ID" value="EMY78028.1"/>
    <property type="molecule type" value="Genomic_DNA"/>
</dbReference>